<sequence length="299" mass="33991">MPCSCDRKGMWDHRVSIGQTLNENLGNMMNEVDIENLTIEQYLMLTQEKQTQRMIRTESDRMPRTDDIHDPLGNKLNDYHLFTPQSHYETEEVSSDEDVDEWLNDILKTVVEECKSVYKKAQIRTPSSRTSKIQEVSFVSKEEGGDSSETLPYQQPSNEINPGRFTLPCTIGNLKIYVMADVGAGINMMPKSLFEHLKLANLKKTSMAIEMGNMTNKAPLGIVENILVKIDKFLFYSNFVVIDTLETILLGRPFLATIHAQIDVFRGEILLGVGNEKEELTSLRVNGYLVKAHKNHLCC</sequence>
<dbReference type="SUPFAM" id="SSF50630">
    <property type="entry name" value="Acid proteases"/>
    <property type="match status" value="1"/>
</dbReference>
<dbReference type="Pfam" id="PF13650">
    <property type="entry name" value="Asp_protease_2"/>
    <property type="match status" value="1"/>
</dbReference>
<feature type="region of interest" description="Disordered" evidence="1">
    <location>
        <begin position="132"/>
        <end position="157"/>
    </location>
</feature>
<dbReference type="EMBL" id="BQNB010018934">
    <property type="protein sequence ID" value="GJT79823.1"/>
    <property type="molecule type" value="Genomic_DNA"/>
</dbReference>
<organism evidence="2 3">
    <name type="scientific">Tanacetum coccineum</name>
    <dbReference type="NCBI Taxonomy" id="301880"/>
    <lineage>
        <taxon>Eukaryota</taxon>
        <taxon>Viridiplantae</taxon>
        <taxon>Streptophyta</taxon>
        <taxon>Embryophyta</taxon>
        <taxon>Tracheophyta</taxon>
        <taxon>Spermatophyta</taxon>
        <taxon>Magnoliopsida</taxon>
        <taxon>eudicotyledons</taxon>
        <taxon>Gunneridae</taxon>
        <taxon>Pentapetalae</taxon>
        <taxon>asterids</taxon>
        <taxon>campanulids</taxon>
        <taxon>Asterales</taxon>
        <taxon>Asteraceae</taxon>
        <taxon>Asteroideae</taxon>
        <taxon>Anthemideae</taxon>
        <taxon>Anthemidinae</taxon>
        <taxon>Tanacetum</taxon>
    </lineage>
</organism>
<evidence type="ECO:0000313" key="3">
    <source>
        <dbReference type="Proteomes" id="UP001151760"/>
    </source>
</evidence>
<dbReference type="CDD" id="cd00303">
    <property type="entry name" value="retropepsin_like"/>
    <property type="match status" value="1"/>
</dbReference>
<evidence type="ECO:0000313" key="2">
    <source>
        <dbReference type="EMBL" id="GJT79823.1"/>
    </source>
</evidence>
<dbReference type="Proteomes" id="UP001151760">
    <property type="component" value="Unassembled WGS sequence"/>
</dbReference>
<dbReference type="PANTHER" id="PTHR33067">
    <property type="entry name" value="RNA-DIRECTED DNA POLYMERASE-RELATED"/>
    <property type="match status" value="1"/>
</dbReference>
<name>A0ABQ5GYG0_9ASTR</name>
<keyword evidence="3" id="KW-1185">Reference proteome</keyword>
<evidence type="ECO:0000256" key="1">
    <source>
        <dbReference type="SAM" id="MobiDB-lite"/>
    </source>
</evidence>
<dbReference type="Gene3D" id="2.40.70.10">
    <property type="entry name" value="Acid Proteases"/>
    <property type="match status" value="1"/>
</dbReference>
<accession>A0ABQ5GYG0</accession>
<proteinExistence type="predicted"/>
<protein>
    <submittedName>
        <fullName evidence="2">Copia protein</fullName>
    </submittedName>
</protein>
<dbReference type="InterPro" id="IPR021109">
    <property type="entry name" value="Peptidase_aspartic_dom_sf"/>
</dbReference>
<reference evidence="2" key="1">
    <citation type="journal article" date="2022" name="Int. J. Mol. Sci.">
        <title>Draft Genome of Tanacetum Coccineum: Genomic Comparison of Closely Related Tanacetum-Family Plants.</title>
        <authorList>
            <person name="Yamashiro T."/>
            <person name="Shiraishi A."/>
            <person name="Nakayama K."/>
            <person name="Satake H."/>
        </authorList>
    </citation>
    <scope>NUCLEOTIDE SEQUENCE</scope>
</reference>
<reference evidence="2" key="2">
    <citation type="submission" date="2022-01" db="EMBL/GenBank/DDBJ databases">
        <authorList>
            <person name="Yamashiro T."/>
            <person name="Shiraishi A."/>
            <person name="Satake H."/>
            <person name="Nakayama K."/>
        </authorList>
    </citation>
    <scope>NUCLEOTIDE SEQUENCE</scope>
</reference>
<comment type="caution">
    <text evidence="2">The sequence shown here is derived from an EMBL/GenBank/DDBJ whole genome shotgun (WGS) entry which is preliminary data.</text>
</comment>
<feature type="compositionally biased region" description="Polar residues" evidence="1">
    <location>
        <begin position="147"/>
        <end position="157"/>
    </location>
</feature>
<dbReference type="PANTHER" id="PTHR33067:SF9">
    <property type="entry name" value="RNA-DIRECTED DNA POLYMERASE"/>
    <property type="match status" value="1"/>
</dbReference>
<gene>
    <name evidence="2" type="ORF">Tco_1054165</name>
</gene>